<protein>
    <recommendedName>
        <fullName evidence="4">HTH araC/xylS-type domain-containing protein</fullName>
    </recommendedName>
</protein>
<evidence type="ECO:0000256" key="2">
    <source>
        <dbReference type="ARBA" id="ARBA00023125"/>
    </source>
</evidence>
<dbReference type="GO" id="GO:0043565">
    <property type="term" value="F:sequence-specific DNA binding"/>
    <property type="evidence" value="ECO:0007669"/>
    <property type="project" value="InterPro"/>
</dbReference>
<keyword evidence="1" id="KW-0805">Transcription regulation</keyword>
<dbReference type="InterPro" id="IPR018060">
    <property type="entry name" value="HTH_AraC"/>
</dbReference>
<proteinExistence type="predicted"/>
<accession>A0A172TFG2</accession>
<feature type="domain" description="HTH araC/xylS-type" evidence="4">
    <location>
        <begin position="181"/>
        <end position="279"/>
    </location>
</feature>
<evidence type="ECO:0000313" key="5">
    <source>
        <dbReference type="EMBL" id="ANE45523.1"/>
    </source>
</evidence>
<keyword evidence="2" id="KW-0238">DNA-binding</keyword>
<dbReference type="InterPro" id="IPR013096">
    <property type="entry name" value="Cupin_2"/>
</dbReference>
<dbReference type="SUPFAM" id="SSF51215">
    <property type="entry name" value="Regulatory protein AraC"/>
    <property type="match status" value="1"/>
</dbReference>
<dbReference type="InterPro" id="IPR009057">
    <property type="entry name" value="Homeodomain-like_sf"/>
</dbReference>
<evidence type="ECO:0000259" key="4">
    <source>
        <dbReference type="PROSITE" id="PS01124"/>
    </source>
</evidence>
<dbReference type="GO" id="GO:0003700">
    <property type="term" value="F:DNA-binding transcription factor activity"/>
    <property type="evidence" value="ECO:0007669"/>
    <property type="project" value="InterPro"/>
</dbReference>
<dbReference type="CDD" id="cd02208">
    <property type="entry name" value="cupin_RmlC-like"/>
    <property type="match status" value="1"/>
</dbReference>
<dbReference type="PROSITE" id="PS00041">
    <property type="entry name" value="HTH_ARAC_FAMILY_1"/>
    <property type="match status" value="1"/>
</dbReference>
<dbReference type="Pfam" id="PF12833">
    <property type="entry name" value="HTH_18"/>
    <property type="match status" value="1"/>
</dbReference>
<dbReference type="EMBL" id="CP011388">
    <property type="protein sequence ID" value="ANE45523.1"/>
    <property type="molecule type" value="Genomic_DNA"/>
</dbReference>
<dbReference type="PROSITE" id="PS01124">
    <property type="entry name" value="HTH_ARAC_FAMILY_2"/>
    <property type="match status" value="1"/>
</dbReference>
<evidence type="ECO:0000313" key="6">
    <source>
        <dbReference type="Proteomes" id="UP000076927"/>
    </source>
</evidence>
<keyword evidence="6" id="KW-1185">Reference proteome</keyword>
<dbReference type="PANTHER" id="PTHR43280">
    <property type="entry name" value="ARAC-FAMILY TRANSCRIPTIONAL REGULATOR"/>
    <property type="match status" value="1"/>
</dbReference>
<dbReference type="PANTHER" id="PTHR43280:SF2">
    <property type="entry name" value="HTH-TYPE TRANSCRIPTIONAL REGULATOR EXSA"/>
    <property type="match status" value="1"/>
</dbReference>
<dbReference type="KEGG" id="pswu:SY83_03445"/>
<sequence length="285" mass="33312">MDLSVIEERSKPKVIYAGVIQRQPGDPFIFPLHRHEDHSELLLILEGRLTFKLNNLEYTVGPRTVICYPEGAWHEEASRGEEGFHMMYLGFSGLQLQGLPPNHLADTQTSPVIPLAGLEGRVRHYFDQIWEEQNRMMPEAQWISNQWMGTLIGTLCRRMHHDNAKHQAQTQDHKQTTDPVASAKRYIQEQYHEPLTLKDLARRTFLSPHHLCHRFKEETGISPIQYLIRYRMDVAKQYLTHTDYRMDRIADLVGYQSDTYFQSAFKKWTGFTPGEYRKLQSETGL</sequence>
<evidence type="ECO:0000256" key="3">
    <source>
        <dbReference type="ARBA" id="ARBA00023163"/>
    </source>
</evidence>
<organism evidence="5 6">
    <name type="scientific">Paenibacillus swuensis</name>
    <dbReference type="NCBI Taxonomy" id="1178515"/>
    <lineage>
        <taxon>Bacteria</taxon>
        <taxon>Bacillati</taxon>
        <taxon>Bacillota</taxon>
        <taxon>Bacilli</taxon>
        <taxon>Bacillales</taxon>
        <taxon>Paenibacillaceae</taxon>
        <taxon>Paenibacillus</taxon>
    </lineage>
</organism>
<dbReference type="Pfam" id="PF07883">
    <property type="entry name" value="Cupin_2"/>
    <property type="match status" value="1"/>
</dbReference>
<dbReference type="PRINTS" id="PR00032">
    <property type="entry name" value="HTHARAC"/>
</dbReference>
<dbReference type="Gene3D" id="1.10.10.60">
    <property type="entry name" value="Homeodomain-like"/>
    <property type="match status" value="2"/>
</dbReference>
<dbReference type="Gene3D" id="2.60.120.10">
    <property type="entry name" value="Jelly Rolls"/>
    <property type="match status" value="1"/>
</dbReference>
<dbReference type="PATRIC" id="fig|1178515.4.peg.680"/>
<reference evidence="5 6" key="1">
    <citation type="submission" date="2015-01" db="EMBL/GenBank/DDBJ databases">
        <title>Paenibacillus swuensis/DY6/whole genome sequencing.</title>
        <authorList>
            <person name="Kim M.K."/>
            <person name="Srinivasan S."/>
            <person name="Lee J.-J."/>
        </authorList>
    </citation>
    <scope>NUCLEOTIDE SEQUENCE [LARGE SCALE GENOMIC DNA]</scope>
    <source>
        <strain evidence="5 6">DY6</strain>
    </source>
</reference>
<name>A0A172TFG2_9BACL</name>
<evidence type="ECO:0000256" key="1">
    <source>
        <dbReference type="ARBA" id="ARBA00023015"/>
    </source>
</evidence>
<dbReference type="InterPro" id="IPR037923">
    <property type="entry name" value="HTH-like"/>
</dbReference>
<dbReference type="RefSeq" id="WP_068604277.1">
    <property type="nucleotide sequence ID" value="NZ_CP011388.1"/>
</dbReference>
<dbReference type="STRING" id="1178515.SY83_03445"/>
<dbReference type="InterPro" id="IPR014710">
    <property type="entry name" value="RmlC-like_jellyroll"/>
</dbReference>
<dbReference type="SMART" id="SM00342">
    <property type="entry name" value="HTH_ARAC"/>
    <property type="match status" value="1"/>
</dbReference>
<gene>
    <name evidence="5" type="ORF">SY83_03445</name>
</gene>
<dbReference type="OrthoDB" id="182534at2"/>
<dbReference type="InterPro" id="IPR018062">
    <property type="entry name" value="HTH_AraC-typ_CS"/>
</dbReference>
<dbReference type="Proteomes" id="UP000076927">
    <property type="component" value="Chromosome"/>
</dbReference>
<dbReference type="AlphaFoldDB" id="A0A172TFG2"/>
<keyword evidence="3" id="KW-0804">Transcription</keyword>
<dbReference type="InterPro" id="IPR020449">
    <property type="entry name" value="Tscrpt_reg_AraC-type_HTH"/>
</dbReference>
<dbReference type="SUPFAM" id="SSF46689">
    <property type="entry name" value="Homeodomain-like"/>
    <property type="match status" value="2"/>
</dbReference>